<evidence type="ECO:0000256" key="8">
    <source>
        <dbReference type="ARBA" id="ARBA00022825"/>
    </source>
</evidence>
<evidence type="ECO:0000256" key="2">
    <source>
        <dbReference type="ARBA" id="ARBA00002451"/>
    </source>
</evidence>
<dbReference type="GO" id="GO:0008240">
    <property type="term" value="F:tripeptidyl-peptidase activity"/>
    <property type="evidence" value="ECO:0007669"/>
    <property type="project" value="UniProtKB-EC"/>
</dbReference>
<evidence type="ECO:0000256" key="6">
    <source>
        <dbReference type="ARBA" id="ARBA00022723"/>
    </source>
</evidence>
<protein>
    <recommendedName>
        <fullName evidence="4">tripeptidyl-peptidase II</fullName>
        <ecNumber evidence="4">3.4.14.10</ecNumber>
    </recommendedName>
</protein>
<comment type="function">
    <text evidence="2">Secreted tripeptidyl-peptidase which degrades proteins at acidic pHs and is involved in virulence.</text>
</comment>
<proteinExistence type="predicted"/>
<feature type="signal peptide" evidence="12">
    <location>
        <begin position="1"/>
        <end position="20"/>
    </location>
</feature>
<dbReference type="GO" id="GO:0004252">
    <property type="term" value="F:serine-type endopeptidase activity"/>
    <property type="evidence" value="ECO:0007669"/>
    <property type="project" value="InterPro"/>
</dbReference>
<dbReference type="InterPro" id="IPR000209">
    <property type="entry name" value="Peptidase_S8/S53_dom"/>
</dbReference>
<gene>
    <name evidence="14" type="ORF">FB45DRAFT_835302</name>
</gene>
<feature type="domain" description="Peptidase S53" evidence="13">
    <location>
        <begin position="205"/>
        <end position="557"/>
    </location>
</feature>
<dbReference type="SUPFAM" id="SSF52743">
    <property type="entry name" value="Subtilisin-like"/>
    <property type="match status" value="1"/>
</dbReference>
<keyword evidence="9 11" id="KW-0106">Calcium</keyword>
<sequence length="557" mass="58523">MALIHLISVFVLLLPILAGGVNVHERRDSPPAEYTSLGPASSNHTLKLRLALVQKNVTGLEKRLLEISSPAHPDYGKWMSKDEVEAHVTPSRETTDAVQAFLASNELIASNATSAGDVLSFEITVEKASALFAADFQTFQAATSGTTVVRTLAYSMPSALLDHVKYVHPMTVFPAKSSASVSMGFPSTSANVEKRLSNSSCDPTAVTPECLVELYGIPTGPLPQTNVTIGITGLNSSSVHSFRLLTFFQLFLETFRPDLVNTTWTFQSVLNGTIVQRAGATQDLDTQMVIGLASGVEAVYLSVGPEPTSDALLDFAEFLVSLDTPPNVLTTSFENGNTDSSLPLAQSIDYCNLYMQLGARGTSIIWSSGDFGVGEGCIDGQFTVAWPDSCPYVTTVGATQQSGPEVGAALSGGGFANTFPRPSWQDSAVTTYLSLLGDTNAGLFNASGRGVPDVSAQGINITIGFNATIHPVSGTSASAPIFAAIIGQLNNELVASGRSVLGFLNPWLYANPEAFNDVVSGNNPSCGTDGFFAAKGWDPVTGLGTPNYAALRAAAGL</sequence>
<evidence type="ECO:0000256" key="10">
    <source>
        <dbReference type="ARBA" id="ARBA00023145"/>
    </source>
</evidence>
<feature type="binding site" evidence="11">
    <location>
        <position position="538"/>
    </location>
    <ligand>
        <name>Ca(2+)</name>
        <dbReference type="ChEBI" id="CHEBI:29108"/>
    </ligand>
</feature>
<feature type="binding site" evidence="11">
    <location>
        <position position="518"/>
    </location>
    <ligand>
        <name>Ca(2+)</name>
        <dbReference type="ChEBI" id="CHEBI:29108"/>
    </ligand>
</feature>
<dbReference type="InterPro" id="IPR015366">
    <property type="entry name" value="S53_propep"/>
</dbReference>
<keyword evidence="12" id="KW-0732">Signal</keyword>
<evidence type="ECO:0000313" key="15">
    <source>
        <dbReference type="Proteomes" id="UP001221142"/>
    </source>
</evidence>
<keyword evidence="6 11" id="KW-0479">Metal-binding</keyword>
<dbReference type="InterPro" id="IPR036852">
    <property type="entry name" value="Peptidase_S8/S53_dom_sf"/>
</dbReference>
<evidence type="ECO:0000256" key="12">
    <source>
        <dbReference type="SAM" id="SignalP"/>
    </source>
</evidence>
<dbReference type="PROSITE" id="PS51695">
    <property type="entry name" value="SEDOLISIN"/>
    <property type="match status" value="1"/>
</dbReference>
<dbReference type="SUPFAM" id="SSF54897">
    <property type="entry name" value="Protease propeptides/inhibitors"/>
    <property type="match status" value="1"/>
</dbReference>
<keyword evidence="7" id="KW-0378">Hydrolase</keyword>
<feature type="chain" id="PRO_5042112206" description="tripeptidyl-peptidase II" evidence="12">
    <location>
        <begin position="21"/>
        <end position="557"/>
    </location>
</feature>
<keyword evidence="15" id="KW-1185">Reference proteome</keyword>
<reference evidence="14" key="1">
    <citation type="submission" date="2023-03" db="EMBL/GenBank/DDBJ databases">
        <title>Massive genome expansion in bonnet fungi (Mycena s.s.) driven by repeated elements and novel gene families across ecological guilds.</title>
        <authorList>
            <consortium name="Lawrence Berkeley National Laboratory"/>
            <person name="Harder C.B."/>
            <person name="Miyauchi S."/>
            <person name="Viragh M."/>
            <person name="Kuo A."/>
            <person name="Thoen E."/>
            <person name="Andreopoulos B."/>
            <person name="Lu D."/>
            <person name="Skrede I."/>
            <person name="Drula E."/>
            <person name="Henrissat B."/>
            <person name="Morin E."/>
            <person name="Kohler A."/>
            <person name="Barry K."/>
            <person name="LaButti K."/>
            <person name="Morin E."/>
            <person name="Salamov A."/>
            <person name="Lipzen A."/>
            <person name="Mereny Z."/>
            <person name="Hegedus B."/>
            <person name="Baldrian P."/>
            <person name="Stursova M."/>
            <person name="Weitz H."/>
            <person name="Taylor A."/>
            <person name="Grigoriev I.V."/>
            <person name="Nagy L.G."/>
            <person name="Martin F."/>
            <person name="Kauserud H."/>
        </authorList>
    </citation>
    <scope>NUCLEOTIDE SEQUENCE</scope>
    <source>
        <strain evidence="14">9284</strain>
    </source>
</reference>
<dbReference type="Proteomes" id="UP001221142">
    <property type="component" value="Unassembled WGS sequence"/>
</dbReference>
<dbReference type="InterPro" id="IPR030400">
    <property type="entry name" value="Sedolisin_dom"/>
</dbReference>
<evidence type="ECO:0000256" key="7">
    <source>
        <dbReference type="ARBA" id="ARBA00022801"/>
    </source>
</evidence>
<dbReference type="GO" id="GO:0005576">
    <property type="term" value="C:extracellular region"/>
    <property type="evidence" value="ECO:0007669"/>
    <property type="project" value="UniProtKB-SubCell"/>
</dbReference>
<dbReference type="Gene3D" id="3.40.50.200">
    <property type="entry name" value="Peptidase S8/S53 domain"/>
    <property type="match status" value="1"/>
</dbReference>
<dbReference type="EC" id="3.4.14.10" evidence="4"/>
<feature type="binding site" evidence="11">
    <location>
        <position position="536"/>
    </location>
    <ligand>
        <name>Ca(2+)</name>
        <dbReference type="ChEBI" id="CHEBI:29108"/>
    </ligand>
</feature>
<evidence type="ECO:0000313" key="14">
    <source>
        <dbReference type="EMBL" id="KAJ7626996.1"/>
    </source>
</evidence>
<dbReference type="SMART" id="SM00944">
    <property type="entry name" value="Pro-kuma_activ"/>
    <property type="match status" value="1"/>
</dbReference>
<evidence type="ECO:0000256" key="5">
    <source>
        <dbReference type="ARBA" id="ARBA00022670"/>
    </source>
</evidence>
<evidence type="ECO:0000256" key="9">
    <source>
        <dbReference type="ARBA" id="ARBA00022837"/>
    </source>
</evidence>
<dbReference type="CDD" id="cd04056">
    <property type="entry name" value="Peptidases_S53"/>
    <property type="match status" value="1"/>
</dbReference>
<evidence type="ECO:0000256" key="3">
    <source>
        <dbReference type="ARBA" id="ARBA00004239"/>
    </source>
</evidence>
<dbReference type="PANTHER" id="PTHR14218">
    <property type="entry name" value="PROTEASE S8 TRIPEPTIDYL PEPTIDASE I CLN2"/>
    <property type="match status" value="1"/>
</dbReference>
<evidence type="ECO:0000259" key="13">
    <source>
        <dbReference type="PROSITE" id="PS51695"/>
    </source>
</evidence>
<dbReference type="PANTHER" id="PTHR14218:SF15">
    <property type="entry name" value="TRIPEPTIDYL-PEPTIDASE 1"/>
    <property type="match status" value="1"/>
</dbReference>
<keyword evidence="8" id="KW-0720">Serine protease</keyword>
<dbReference type="Pfam" id="PF09286">
    <property type="entry name" value="Pro-kuma_activ"/>
    <property type="match status" value="1"/>
</dbReference>
<dbReference type="Pfam" id="PF00082">
    <property type="entry name" value="Peptidase_S8"/>
    <property type="match status" value="1"/>
</dbReference>
<keyword evidence="5" id="KW-0645">Protease</keyword>
<comment type="cofactor">
    <cofactor evidence="11">
        <name>Ca(2+)</name>
        <dbReference type="ChEBI" id="CHEBI:29108"/>
    </cofactor>
    <text evidence="11">Binds 1 Ca(2+) ion per subunit.</text>
</comment>
<dbReference type="EMBL" id="JARKIF010000011">
    <property type="protein sequence ID" value="KAJ7626996.1"/>
    <property type="molecule type" value="Genomic_DNA"/>
</dbReference>
<comment type="subcellular location">
    <subcellularLocation>
        <location evidence="3">Secreted</location>
        <location evidence="3">Extracellular space</location>
    </subcellularLocation>
</comment>
<keyword evidence="10" id="KW-0865">Zymogen</keyword>
<evidence type="ECO:0000256" key="11">
    <source>
        <dbReference type="PROSITE-ProRule" id="PRU01032"/>
    </source>
</evidence>
<dbReference type="AlphaFoldDB" id="A0AAD7BPH2"/>
<dbReference type="CDD" id="cd11377">
    <property type="entry name" value="Pro-peptidase_S53"/>
    <property type="match status" value="1"/>
</dbReference>
<organism evidence="14 15">
    <name type="scientific">Roridomyces roridus</name>
    <dbReference type="NCBI Taxonomy" id="1738132"/>
    <lineage>
        <taxon>Eukaryota</taxon>
        <taxon>Fungi</taxon>
        <taxon>Dikarya</taxon>
        <taxon>Basidiomycota</taxon>
        <taxon>Agaricomycotina</taxon>
        <taxon>Agaricomycetes</taxon>
        <taxon>Agaricomycetidae</taxon>
        <taxon>Agaricales</taxon>
        <taxon>Marasmiineae</taxon>
        <taxon>Mycenaceae</taxon>
        <taxon>Roridomyces</taxon>
    </lineage>
</organism>
<comment type="catalytic activity">
    <reaction evidence="1">
        <text>Release of an N-terminal tripeptide from a polypeptide.</text>
        <dbReference type="EC" id="3.4.14.10"/>
    </reaction>
</comment>
<feature type="binding site" evidence="11">
    <location>
        <position position="517"/>
    </location>
    <ligand>
        <name>Ca(2+)</name>
        <dbReference type="ChEBI" id="CHEBI:29108"/>
    </ligand>
</feature>
<name>A0AAD7BPH2_9AGAR</name>
<evidence type="ECO:0000256" key="4">
    <source>
        <dbReference type="ARBA" id="ARBA00012462"/>
    </source>
</evidence>
<accession>A0AAD7BPH2</accession>
<comment type="caution">
    <text evidence="14">The sequence shown here is derived from an EMBL/GenBank/DDBJ whole genome shotgun (WGS) entry which is preliminary data.</text>
</comment>
<evidence type="ECO:0000256" key="1">
    <source>
        <dbReference type="ARBA" id="ARBA00001910"/>
    </source>
</evidence>
<dbReference type="GO" id="GO:0046872">
    <property type="term" value="F:metal ion binding"/>
    <property type="evidence" value="ECO:0007669"/>
    <property type="project" value="UniProtKB-UniRule"/>
</dbReference>
<dbReference type="InterPro" id="IPR050819">
    <property type="entry name" value="Tripeptidyl-peptidase_I"/>
</dbReference>
<dbReference type="GO" id="GO:0006508">
    <property type="term" value="P:proteolysis"/>
    <property type="evidence" value="ECO:0007669"/>
    <property type="project" value="UniProtKB-KW"/>
</dbReference>
<comment type="caution">
    <text evidence="11">Lacks conserved residue(s) required for the propagation of feature annotation.</text>
</comment>